<feature type="region of interest" description="Disordered" evidence="1">
    <location>
        <begin position="383"/>
        <end position="428"/>
    </location>
</feature>
<keyword evidence="3" id="KW-1185">Reference proteome</keyword>
<dbReference type="Proteomes" id="UP001279734">
    <property type="component" value="Unassembled WGS sequence"/>
</dbReference>
<name>A0AAD3Y592_NEPGR</name>
<feature type="compositionally biased region" description="Low complexity" evidence="1">
    <location>
        <begin position="403"/>
        <end position="416"/>
    </location>
</feature>
<evidence type="ECO:0000256" key="1">
    <source>
        <dbReference type="SAM" id="MobiDB-lite"/>
    </source>
</evidence>
<proteinExistence type="predicted"/>
<comment type="caution">
    <text evidence="2">The sequence shown here is derived from an EMBL/GenBank/DDBJ whole genome shotgun (WGS) entry which is preliminary data.</text>
</comment>
<evidence type="ECO:0000313" key="3">
    <source>
        <dbReference type="Proteomes" id="UP001279734"/>
    </source>
</evidence>
<dbReference type="EMBL" id="BSYO01000033">
    <property type="protein sequence ID" value="GMH27990.1"/>
    <property type="molecule type" value="Genomic_DNA"/>
</dbReference>
<reference evidence="2" key="1">
    <citation type="submission" date="2023-05" db="EMBL/GenBank/DDBJ databases">
        <title>Nepenthes gracilis genome sequencing.</title>
        <authorList>
            <person name="Fukushima K."/>
        </authorList>
    </citation>
    <scope>NUCLEOTIDE SEQUENCE</scope>
    <source>
        <strain evidence="2">SING2019-196</strain>
    </source>
</reference>
<dbReference type="AlphaFoldDB" id="A0AAD3Y592"/>
<accession>A0AAD3Y592</accession>
<sequence>MPARAPMASDGAILVSRLSAFRCLFKPFGDRFLSSAGIFSATYSRLPRERNGGKERKLFFFPCPQSRASWCSQHQRPPAGFITEYEHYLRGGFRYPTHCTLYAVVDVLGILMARLHPNAMRYLVSVCIFSLLHGCSFDSKAARLIFQFTESEDWVSMSPKAWFCFRGSNPDSVKGWKERFFFLQEPPDSELPRVWCPISAYFQDKPTNEDAAELEKLISAIKSEEANFSIQGYFLTSITFEACKWGPRSGWVIAGLGKGDPGDTAALPPSGGGEEESCSLLESSTDDDEDEAALKRLREAEDTSTRRSRRRIAGPSVVGEKATDDVVVLEGPEGSLIAVPSLIPDAGEPVEPPVIFLEPISAYRSPEGLVPSPEEGIALAADPVGADEGAAGTSSWQEPPSVPAAVALPARPASSGRRGKTSGRGSFG</sequence>
<feature type="region of interest" description="Disordered" evidence="1">
    <location>
        <begin position="262"/>
        <end position="291"/>
    </location>
</feature>
<protein>
    <submittedName>
        <fullName evidence="2">Uncharacterized protein</fullName>
    </submittedName>
</protein>
<organism evidence="2 3">
    <name type="scientific">Nepenthes gracilis</name>
    <name type="common">Slender pitcher plant</name>
    <dbReference type="NCBI Taxonomy" id="150966"/>
    <lineage>
        <taxon>Eukaryota</taxon>
        <taxon>Viridiplantae</taxon>
        <taxon>Streptophyta</taxon>
        <taxon>Embryophyta</taxon>
        <taxon>Tracheophyta</taxon>
        <taxon>Spermatophyta</taxon>
        <taxon>Magnoliopsida</taxon>
        <taxon>eudicotyledons</taxon>
        <taxon>Gunneridae</taxon>
        <taxon>Pentapetalae</taxon>
        <taxon>Caryophyllales</taxon>
        <taxon>Nepenthaceae</taxon>
        <taxon>Nepenthes</taxon>
    </lineage>
</organism>
<gene>
    <name evidence="2" type="ORF">Nepgr_029833</name>
</gene>
<evidence type="ECO:0000313" key="2">
    <source>
        <dbReference type="EMBL" id="GMH27990.1"/>
    </source>
</evidence>